<gene>
    <name evidence="1" type="ORF">BDY19DRAFT_238153</name>
</gene>
<accession>A0ACB8TZS5</accession>
<keyword evidence="2" id="KW-1185">Reference proteome</keyword>
<evidence type="ECO:0000313" key="1">
    <source>
        <dbReference type="EMBL" id="KAI0087592.1"/>
    </source>
</evidence>
<dbReference type="EMBL" id="MU274917">
    <property type="protein sequence ID" value="KAI0087592.1"/>
    <property type="molecule type" value="Genomic_DNA"/>
</dbReference>
<evidence type="ECO:0000313" key="2">
    <source>
        <dbReference type="Proteomes" id="UP001055072"/>
    </source>
</evidence>
<comment type="caution">
    <text evidence="1">The sequence shown here is derived from an EMBL/GenBank/DDBJ whole genome shotgun (WGS) entry which is preliminary data.</text>
</comment>
<reference evidence="1" key="1">
    <citation type="journal article" date="2021" name="Environ. Microbiol.">
        <title>Gene family expansions and transcriptome signatures uncover fungal adaptations to wood decay.</title>
        <authorList>
            <person name="Hage H."/>
            <person name="Miyauchi S."/>
            <person name="Viragh M."/>
            <person name="Drula E."/>
            <person name="Min B."/>
            <person name="Chaduli D."/>
            <person name="Navarro D."/>
            <person name="Favel A."/>
            <person name="Norest M."/>
            <person name="Lesage-Meessen L."/>
            <person name="Balint B."/>
            <person name="Merenyi Z."/>
            <person name="de Eugenio L."/>
            <person name="Morin E."/>
            <person name="Martinez A.T."/>
            <person name="Baldrian P."/>
            <person name="Stursova M."/>
            <person name="Martinez M.J."/>
            <person name="Novotny C."/>
            <person name="Magnuson J.K."/>
            <person name="Spatafora J.W."/>
            <person name="Maurice S."/>
            <person name="Pangilinan J."/>
            <person name="Andreopoulos W."/>
            <person name="LaButti K."/>
            <person name="Hundley H."/>
            <person name="Na H."/>
            <person name="Kuo A."/>
            <person name="Barry K."/>
            <person name="Lipzen A."/>
            <person name="Henrissat B."/>
            <person name="Riley R."/>
            <person name="Ahrendt S."/>
            <person name="Nagy L.G."/>
            <person name="Grigoriev I.V."/>
            <person name="Martin F."/>
            <person name="Rosso M.N."/>
        </authorList>
    </citation>
    <scope>NUCLEOTIDE SEQUENCE</scope>
    <source>
        <strain evidence="1">CBS 384.51</strain>
    </source>
</reference>
<dbReference type="Proteomes" id="UP001055072">
    <property type="component" value="Unassembled WGS sequence"/>
</dbReference>
<sequence>MEHLPINPAKYLVERSIAPRPKPQGRKSGSPSIGPSPLRNPVTSSSSSSLFDSKANLTPSIKTSDSRAIAFMPDAPSWELDDLMKNGRLDIDAVTEALGLGFALNDNSISGSGSGSRSPTCATSFTESLLRKPGGPLCPIPEESDMDDSAMDDNLRPLSSLIERWGRIHQKFNVETAGEVRESVSSSILEVDLNLLGIDVSAISGIGTPIMLPDSGSPYRDTTYTIEALETDDDSSSGWLEDSNVSSEGVGVAC</sequence>
<organism evidence="1 2">
    <name type="scientific">Irpex rosettiformis</name>
    <dbReference type="NCBI Taxonomy" id="378272"/>
    <lineage>
        <taxon>Eukaryota</taxon>
        <taxon>Fungi</taxon>
        <taxon>Dikarya</taxon>
        <taxon>Basidiomycota</taxon>
        <taxon>Agaricomycotina</taxon>
        <taxon>Agaricomycetes</taxon>
        <taxon>Polyporales</taxon>
        <taxon>Irpicaceae</taxon>
        <taxon>Irpex</taxon>
    </lineage>
</organism>
<protein>
    <submittedName>
        <fullName evidence="1">Uncharacterized protein</fullName>
    </submittedName>
</protein>
<name>A0ACB8TZS5_9APHY</name>
<proteinExistence type="predicted"/>